<name>A0A0A9GC82_ARUDO</name>
<dbReference type="EMBL" id="GBRH01179593">
    <property type="protein sequence ID" value="JAE18303.1"/>
    <property type="molecule type" value="Transcribed_RNA"/>
</dbReference>
<dbReference type="AlphaFoldDB" id="A0A0A9GC82"/>
<accession>A0A0A9GC82</accession>
<sequence>MLELSFISVIALLKHSFDTCETSSDIFTFASSRFAGPKFCFPRVSCACSRTACRYFPWASIRSCRCLCTSSCSFSCL</sequence>
<proteinExistence type="predicted"/>
<reference evidence="1" key="1">
    <citation type="submission" date="2014-09" db="EMBL/GenBank/DDBJ databases">
        <authorList>
            <person name="Magalhaes I.L.F."/>
            <person name="Oliveira U."/>
            <person name="Santos F.R."/>
            <person name="Vidigal T.H.D.A."/>
            <person name="Brescovit A.D."/>
            <person name="Santos A.J."/>
        </authorList>
    </citation>
    <scope>NUCLEOTIDE SEQUENCE</scope>
    <source>
        <tissue evidence="1">Shoot tissue taken approximately 20 cm above the soil surface</tissue>
    </source>
</reference>
<evidence type="ECO:0000313" key="1">
    <source>
        <dbReference type="EMBL" id="JAE18303.1"/>
    </source>
</evidence>
<reference evidence="1" key="2">
    <citation type="journal article" date="2015" name="Data Brief">
        <title>Shoot transcriptome of the giant reed, Arundo donax.</title>
        <authorList>
            <person name="Barrero R.A."/>
            <person name="Guerrero F.D."/>
            <person name="Moolhuijzen P."/>
            <person name="Goolsby J.A."/>
            <person name="Tidwell J."/>
            <person name="Bellgard S.E."/>
            <person name="Bellgard M.I."/>
        </authorList>
    </citation>
    <scope>NUCLEOTIDE SEQUENCE</scope>
    <source>
        <tissue evidence="1">Shoot tissue taken approximately 20 cm above the soil surface</tissue>
    </source>
</reference>
<protein>
    <submittedName>
        <fullName evidence="1">Uncharacterized protein</fullName>
    </submittedName>
</protein>
<organism evidence="1">
    <name type="scientific">Arundo donax</name>
    <name type="common">Giant reed</name>
    <name type="synonym">Donax arundinaceus</name>
    <dbReference type="NCBI Taxonomy" id="35708"/>
    <lineage>
        <taxon>Eukaryota</taxon>
        <taxon>Viridiplantae</taxon>
        <taxon>Streptophyta</taxon>
        <taxon>Embryophyta</taxon>
        <taxon>Tracheophyta</taxon>
        <taxon>Spermatophyta</taxon>
        <taxon>Magnoliopsida</taxon>
        <taxon>Liliopsida</taxon>
        <taxon>Poales</taxon>
        <taxon>Poaceae</taxon>
        <taxon>PACMAD clade</taxon>
        <taxon>Arundinoideae</taxon>
        <taxon>Arundineae</taxon>
        <taxon>Arundo</taxon>
    </lineage>
</organism>